<protein>
    <submittedName>
        <fullName evidence="4">Uncharacterized protein</fullName>
    </submittedName>
</protein>
<keyword evidence="3" id="KW-0408">Iron</keyword>
<dbReference type="GO" id="GO:0034354">
    <property type="term" value="P:'de novo' NAD+ biosynthetic process from L-tryptophan"/>
    <property type="evidence" value="ECO:0007669"/>
    <property type="project" value="TreeGrafter"/>
</dbReference>
<dbReference type="GO" id="GO:0005737">
    <property type="term" value="C:cytoplasm"/>
    <property type="evidence" value="ECO:0007669"/>
    <property type="project" value="TreeGrafter"/>
</dbReference>
<evidence type="ECO:0000313" key="4">
    <source>
        <dbReference type="EMBL" id="GMT06029.1"/>
    </source>
</evidence>
<dbReference type="SUPFAM" id="SSF140959">
    <property type="entry name" value="Indolic compounds 2,3-dioxygenase-like"/>
    <property type="match status" value="1"/>
</dbReference>
<proteinExistence type="inferred from homology"/>
<reference evidence="4" key="1">
    <citation type="submission" date="2023-10" db="EMBL/GenBank/DDBJ databases">
        <title>Genome assembly of Pristionchus species.</title>
        <authorList>
            <person name="Yoshida K."/>
            <person name="Sommer R.J."/>
        </authorList>
    </citation>
    <scope>NUCLEOTIDE SEQUENCE</scope>
    <source>
        <strain evidence="4">RS0144</strain>
    </source>
</reference>
<comment type="caution">
    <text evidence="4">The sequence shown here is derived from an EMBL/GenBank/DDBJ whole genome shotgun (WGS) entry which is preliminary data.</text>
</comment>
<dbReference type="InterPro" id="IPR000898">
    <property type="entry name" value="Indolamine_dOase"/>
</dbReference>
<keyword evidence="2" id="KW-0479">Metal-binding</keyword>
<accession>A0AAV5UI12</accession>
<dbReference type="GO" id="GO:0004833">
    <property type="term" value="F:L-tryptophan 2,3-dioxygenase activity"/>
    <property type="evidence" value="ECO:0007669"/>
    <property type="project" value="TreeGrafter"/>
</dbReference>
<dbReference type="PANTHER" id="PTHR28657:SF5">
    <property type="entry name" value="INDOLEAMINE 2,3-DIOXYGENASE"/>
    <property type="match status" value="1"/>
</dbReference>
<dbReference type="GO" id="GO:0019441">
    <property type="term" value="P:L-tryptophan catabolic process to kynurenine"/>
    <property type="evidence" value="ECO:0007669"/>
    <property type="project" value="InterPro"/>
</dbReference>
<dbReference type="AlphaFoldDB" id="A0AAV5UI12"/>
<dbReference type="Proteomes" id="UP001432027">
    <property type="component" value="Unassembled WGS sequence"/>
</dbReference>
<dbReference type="InterPro" id="IPR037217">
    <property type="entry name" value="Trp/Indoleamine_2_3_dOase-like"/>
</dbReference>
<dbReference type="Gene3D" id="1.20.58.480">
    <property type="match status" value="1"/>
</dbReference>
<comment type="similarity">
    <text evidence="1">Belongs to the indoleamine 2,3-dioxygenase family.</text>
</comment>
<dbReference type="Pfam" id="PF01231">
    <property type="entry name" value="IDO"/>
    <property type="match status" value="1"/>
</dbReference>
<dbReference type="GO" id="GO:0020037">
    <property type="term" value="F:heme binding"/>
    <property type="evidence" value="ECO:0007669"/>
    <property type="project" value="InterPro"/>
</dbReference>
<gene>
    <name evidence="4" type="ORF">PENTCL1PPCAC_28203</name>
</gene>
<dbReference type="GO" id="GO:0046872">
    <property type="term" value="F:metal ion binding"/>
    <property type="evidence" value="ECO:0007669"/>
    <property type="project" value="UniProtKB-KW"/>
</dbReference>
<name>A0AAV5UI12_9BILA</name>
<evidence type="ECO:0000313" key="5">
    <source>
        <dbReference type="Proteomes" id="UP001432027"/>
    </source>
</evidence>
<dbReference type="PANTHER" id="PTHR28657">
    <property type="entry name" value="INDOLEAMINE 2,3-DIOXYGENASE"/>
    <property type="match status" value="1"/>
</dbReference>
<dbReference type="EMBL" id="BTSX01000006">
    <property type="protein sequence ID" value="GMT06029.1"/>
    <property type="molecule type" value="Genomic_DNA"/>
</dbReference>
<organism evidence="4 5">
    <name type="scientific">Pristionchus entomophagus</name>
    <dbReference type="NCBI Taxonomy" id="358040"/>
    <lineage>
        <taxon>Eukaryota</taxon>
        <taxon>Metazoa</taxon>
        <taxon>Ecdysozoa</taxon>
        <taxon>Nematoda</taxon>
        <taxon>Chromadorea</taxon>
        <taxon>Rhabditida</taxon>
        <taxon>Rhabditina</taxon>
        <taxon>Diplogasteromorpha</taxon>
        <taxon>Diplogasteroidea</taxon>
        <taxon>Neodiplogasteridae</taxon>
        <taxon>Pristionchus</taxon>
    </lineage>
</organism>
<evidence type="ECO:0000256" key="3">
    <source>
        <dbReference type="ARBA" id="ARBA00023004"/>
    </source>
</evidence>
<keyword evidence="5" id="KW-1185">Reference proteome</keyword>
<evidence type="ECO:0000256" key="1">
    <source>
        <dbReference type="ARBA" id="ARBA00007119"/>
    </source>
</evidence>
<sequence>QILPCLRGYDQLPNGLKFGENEEGFKYRGASAAESASIQAIDAFLNVKFNAAQKGFIHHIRDFMPSGHRRFIEYIEVCFLLSYFLYLKYSQLCLNLVSI</sequence>
<evidence type="ECO:0000256" key="2">
    <source>
        <dbReference type="ARBA" id="ARBA00022723"/>
    </source>
</evidence>
<feature type="non-terminal residue" evidence="4">
    <location>
        <position position="1"/>
    </location>
</feature>
<dbReference type="GO" id="GO:0033754">
    <property type="term" value="F:indoleamine 2,3-dioxygenase activity"/>
    <property type="evidence" value="ECO:0007669"/>
    <property type="project" value="TreeGrafter"/>
</dbReference>